<dbReference type="InterPro" id="IPR040803">
    <property type="entry name" value="MfnD_preATP-grasp"/>
</dbReference>
<name>A0A5C5WQ92_9PLAN</name>
<protein>
    <submittedName>
        <fullName evidence="3">Carbamoyl phosphate synthase-like protein</fullName>
    </submittedName>
</protein>
<feature type="domain" description="ATP-grasp" evidence="2">
    <location>
        <begin position="139"/>
        <end position="326"/>
    </location>
</feature>
<dbReference type="InterPro" id="IPR003806">
    <property type="entry name" value="ATP-grasp_PylC-type"/>
</dbReference>
<dbReference type="GO" id="GO:0005524">
    <property type="term" value="F:ATP binding"/>
    <property type="evidence" value="ECO:0007669"/>
    <property type="project" value="UniProtKB-UniRule"/>
</dbReference>
<reference evidence="3 4" key="1">
    <citation type="submission" date="2019-02" db="EMBL/GenBank/DDBJ databases">
        <title>Deep-cultivation of Planctomycetes and their phenomic and genomic characterization uncovers novel biology.</title>
        <authorList>
            <person name="Wiegand S."/>
            <person name="Jogler M."/>
            <person name="Boedeker C."/>
            <person name="Pinto D."/>
            <person name="Vollmers J."/>
            <person name="Rivas-Marin E."/>
            <person name="Kohn T."/>
            <person name="Peeters S.H."/>
            <person name="Heuer A."/>
            <person name="Rast P."/>
            <person name="Oberbeckmann S."/>
            <person name="Bunk B."/>
            <person name="Jeske O."/>
            <person name="Meyerdierks A."/>
            <person name="Storesund J.E."/>
            <person name="Kallscheuer N."/>
            <person name="Luecker S."/>
            <person name="Lage O.M."/>
            <person name="Pohl T."/>
            <person name="Merkel B.J."/>
            <person name="Hornburger P."/>
            <person name="Mueller R.-W."/>
            <person name="Bruemmer F."/>
            <person name="Labrenz M."/>
            <person name="Spormann A.M."/>
            <person name="Op Den Camp H."/>
            <person name="Overmann J."/>
            <person name="Amann R."/>
            <person name="Jetten M.S.M."/>
            <person name="Mascher T."/>
            <person name="Medema M.H."/>
            <person name="Devos D.P."/>
            <person name="Kaster A.-K."/>
            <person name="Ovreas L."/>
            <person name="Rohde M."/>
            <person name="Galperin M.Y."/>
            <person name="Jogler C."/>
        </authorList>
    </citation>
    <scope>NUCLEOTIDE SEQUENCE [LARGE SCALE GENOMIC DNA]</scope>
    <source>
        <strain evidence="3 4">KOR42</strain>
    </source>
</reference>
<proteinExistence type="predicted"/>
<dbReference type="AlphaFoldDB" id="A0A5C5WQ92"/>
<dbReference type="RefSeq" id="WP_197441192.1">
    <property type="nucleotide sequence ID" value="NZ_SIHI01000006.1"/>
</dbReference>
<keyword evidence="1" id="KW-0067">ATP-binding</keyword>
<keyword evidence="1" id="KW-0547">Nucleotide-binding</keyword>
<comment type="caution">
    <text evidence="3">The sequence shown here is derived from an EMBL/GenBank/DDBJ whole genome shotgun (WGS) entry which is preliminary data.</text>
</comment>
<dbReference type="InterPro" id="IPR011761">
    <property type="entry name" value="ATP-grasp"/>
</dbReference>
<sequence length="355" mass="38481">MKIFVYESLCAGEFSSDENSQELSASLAVEGKAMLAGVVSDLLEISSSARFSTIEVCCLWSDNVSPPEVLTNERVHLKRVSSPSEVSAHFQSFCQEAEITLVIAPEINQRLGELCNIAEALSGYVLNCSSSAIALCSDKQALNDELQRWGIRCVPTVSEDQLRTLSGQCVIKPRFGAGSDGIEICSADELRIREIDRSQTVIQSFMRGRAVSVAALFGSEGQILMSLPVAEQHLSQDGTLSYLGGRVPAESTSLVHAASVQFERLLHQIAEQISGLRGFVGVDCLLLDDDPVPVVVEINPRLTTSYVGYRALLANNLMDVLLRDQSECPEPCVDAVEFSSSGECEIIQAVKDSQE</sequence>
<dbReference type="SUPFAM" id="SSF56059">
    <property type="entry name" value="Glutathione synthetase ATP-binding domain-like"/>
    <property type="match status" value="1"/>
</dbReference>
<dbReference type="PROSITE" id="PS50975">
    <property type="entry name" value="ATP_GRASP"/>
    <property type="match status" value="1"/>
</dbReference>
<dbReference type="PIRSF" id="PIRSF016766">
    <property type="entry name" value="UCP016766_ATPgrasp"/>
    <property type="match status" value="1"/>
</dbReference>
<evidence type="ECO:0000313" key="4">
    <source>
        <dbReference type="Proteomes" id="UP000317243"/>
    </source>
</evidence>
<dbReference type="Pfam" id="PF18301">
    <property type="entry name" value="preATP-grasp_3"/>
    <property type="match status" value="1"/>
</dbReference>
<organism evidence="3 4">
    <name type="scientific">Thalassoglobus neptunius</name>
    <dbReference type="NCBI Taxonomy" id="1938619"/>
    <lineage>
        <taxon>Bacteria</taxon>
        <taxon>Pseudomonadati</taxon>
        <taxon>Planctomycetota</taxon>
        <taxon>Planctomycetia</taxon>
        <taxon>Planctomycetales</taxon>
        <taxon>Planctomycetaceae</taxon>
        <taxon>Thalassoglobus</taxon>
    </lineage>
</organism>
<accession>A0A5C5WQ92</accession>
<dbReference type="InterPro" id="IPR024710">
    <property type="entry name" value="MfnD"/>
</dbReference>
<dbReference type="Proteomes" id="UP000317243">
    <property type="component" value="Unassembled WGS sequence"/>
</dbReference>
<dbReference type="Pfam" id="PF02655">
    <property type="entry name" value="ATP-grasp_3"/>
    <property type="match status" value="1"/>
</dbReference>
<keyword evidence="4" id="KW-1185">Reference proteome</keyword>
<gene>
    <name evidence="3" type="ORF">KOR42_30050</name>
</gene>
<dbReference type="Gene3D" id="3.30.470.20">
    <property type="entry name" value="ATP-grasp fold, B domain"/>
    <property type="match status" value="1"/>
</dbReference>
<dbReference type="Gene3D" id="3.40.50.11770">
    <property type="match status" value="1"/>
</dbReference>
<dbReference type="GO" id="GO:0046872">
    <property type="term" value="F:metal ion binding"/>
    <property type="evidence" value="ECO:0007669"/>
    <property type="project" value="InterPro"/>
</dbReference>
<dbReference type="Gene3D" id="2.30.36.100">
    <property type="match status" value="1"/>
</dbReference>
<evidence type="ECO:0000313" key="3">
    <source>
        <dbReference type="EMBL" id="TWT52319.1"/>
    </source>
</evidence>
<evidence type="ECO:0000256" key="1">
    <source>
        <dbReference type="PROSITE-ProRule" id="PRU00409"/>
    </source>
</evidence>
<evidence type="ECO:0000259" key="2">
    <source>
        <dbReference type="PROSITE" id="PS50975"/>
    </source>
</evidence>
<dbReference type="EMBL" id="SIHI01000006">
    <property type="protein sequence ID" value="TWT52319.1"/>
    <property type="molecule type" value="Genomic_DNA"/>
</dbReference>